<evidence type="ECO:0000256" key="2">
    <source>
        <dbReference type="SAM" id="Phobius"/>
    </source>
</evidence>
<accession>A0AAF3FTD6</accession>
<evidence type="ECO:0000256" key="1">
    <source>
        <dbReference type="SAM" id="Coils"/>
    </source>
</evidence>
<dbReference type="WBParaSite" id="MBELARI_LOCUS9985">
    <property type="protein sequence ID" value="MBELARI_LOCUS9985"/>
    <property type="gene ID" value="MBELARI_LOCUS9985"/>
</dbReference>
<keyword evidence="2" id="KW-0472">Membrane</keyword>
<evidence type="ECO:0000313" key="4">
    <source>
        <dbReference type="WBParaSite" id="MBELARI_LOCUS9985"/>
    </source>
</evidence>
<feature type="transmembrane region" description="Helical" evidence="2">
    <location>
        <begin position="205"/>
        <end position="222"/>
    </location>
</feature>
<keyword evidence="2" id="KW-1133">Transmembrane helix</keyword>
<keyword evidence="3" id="KW-1185">Reference proteome</keyword>
<proteinExistence type="predicted"/>
<keyword evidence="2" id="KW-0812">Transmembrane</keyword>
<dbReference type="AlphaFoldDB" id="A0AAF3FTD6"/>
<protein>
    <submittedName>
        <fullName evidence="4">Uncharacterized protein</fullName>
    </submittedName>
</protein>
<keyword evidence="1" id="KW-0175">Coiled coil</keyword>
<reference evidence="4" key="1">
    <citation type="submission" date="2024-02" db="UniProtKB">
        <authorList>
            <consortium name="WormBaseParasite"/>
        </authorList>
    </citation>
    <scope>IDENTIFICATION</scope>
</reference>
<dbReference type="Proteomes" id="UP000887575">
    <property type="component" value="Unassembled WGS sequence"/>
</dbReference>
<feature type="coiled-coil region" evidence="1">
    <location>
        <begin position="139"/>
        <end position="166"/>
    </location>
</feature>
<name>A0AAF3FTD6_9BILA</name>
<feature type="coiled-coil region" evidence="1">
    <location>
        <begin position="53"/>
        <end position="104"/>
    </location>
</feature>
<evidence type="ECO:0000313" key="3">
    <source>
        <dbReference type="Proteomes" id="UP000887575"/>
    </source>
</evidence>
<organism evidence="3 4">
    <name type="scientific">Mesorhabditis belari</name>
    <dbReference type="NCBI Taxonomy" id="2138241"/>
    <lineage>
        <taxon>Eukaryota</taxon>
        <taxon>Metazoa</taxon>
        <taxon>Ecdysozoa</taxon>
        <taxon>Nematoda</taxon>
        <taxon>Chromadorea</taxon>
        <taxon>Rhabditida</taxon>
        <taxon>Rhabditina</taxon>
        <taxon>Rhabditomorpha</taxon>
        <taxon>Rhabditoidea</taxon>
        <taxon>Rhabditidae</taxon>
        <taxon>Mesorhabditinae</taxon>
        <taxon>Mesorhabditis</taxon>
    </lineage>
</organism>
<sequence length="223" mass="25815">MTSDPIVLLTTSMEEKGNKDMYNNDEVAVMKLALLEEQLSSVREKMPLLEAVIVQLSEELRVKEELINEQKHLIEVLEAMHNNEKNAKNEKDETESTKSEAEVTVIENLVEAGASKPEKETEQPPQCIYDEVARLRIGLSRAMVDREKLELQNEQLLRQWEEALEYVSTVQRQLHEEMQRCCGLQEQLIDTRKRHQDLVCVSRDFVQFLGVFAAVLAVWLYML</sequence>